<protein>
    <submittedName>
        <fullName evidence="1">Uncharacterized protein</fullName>
    </submittedName>
</protein>
<dbReference type="EMBL" id="MT872809">
    <property type="protein sequence ID" value="QWT28819.1"/>
    <property type="molecule type" value="Genomic_DNA"/>
</dbReference>
<accession>A0A8F2E4M5</accession>
<reference evidence="1" key="1">
    <citation type="journal article" date="2021" name="Infect. Genet. Evol.">
        <title>Novel prophage-like sequences in Mycoplasma anserisalpingitidis.</title>
        <authorList>
            <person name="Kovacs A.B."/>
            <person name="Wehmann E."/>
            <person name="Svab D."/>
            <person name="Beko K."/>
            <person name="Grozner D."/>
            <person name="Mitter A."/>
            <person name="Bali K."/>
            <person name="Morrow C.J."/>
            <person name="Banyai K."/>
            <person name="Gyuranecz M."/>
        </authorList>
    </citation>
    <scope>NUCLEOTIDE SEQUENCE</scope>
    <source>
        <strain evidence="1">MYCAV333</strain>
    </source>
</reference>
<organism evidence="1">
    <name type="scientific">Mycoplasma anserisalpingitidis</name>
    <dbReference type="NCBI Taxonomy" id="519450"/>
    <lineage>
        <taxon>Bacteria</taxon>
        <taxon>Bacillati</taxon>
        <taxon>Mycoplasmatota</taxon>
        <taxon>Mollicutes</taxon>
        <taxon>Mycoplasmataceae</taxon>
        <taxon>Mycoplasma</taxon>
    </lineage>
</organism>
<name>A0A8F2E4M5_9MOLU</name>
<evidence type="ECO:0000313" key="1">
    <source>
        <dbReference type="EMBL" id="QWT28819.1"/>
    </source>
</evidence>
<proteinExistence type="predicted"/>
<sequence length="446" mass="53732">MRTTQNIEQIFSKISNFWIDIKYWLINKNFDHLPDIEYIYNEKYVPTNIFNKIFPLNVYFESKKSKLDYTESVNKLLNFNLVEKNIITSEINTNLLKMLSFLEYYIFEEETFIWNKEIKKRNELLLRKAIDQIGIEKEKIIVHMLDINGKYVPFTNVFALCCYVLICLDKQGYKLNYWNINSENKEIWEQIYNKITKNKFVFKVYSSQEEINQKFYKKYLLSDDQNYGVNYGVFANIASEAFNRRNISTKSGVFRKLDTLKKYNSFSRYDLLFKYTFNKCRTYNAIKERFLLNFMFDAATITRIPKYALNISYWKTFFEKIGNLLPFNIPKEDIEFTTKLKPRRYENFFGYISLNWISNRKLIYDNSACWLNLGILIDEKLINENIDITDKIIEKLITIDAINIPKLLSKYGIDHNKLRNCNDVIFNEISKYFLKNKEYELDKEYI</sequence>
<dbReference type="AlphaFoldDB" id="A0A8F2E4M5"/>